<keyword evidence="3" id="KW-0378">Hydrolase</keyword>
<dbReference type="GO" id="GO:0008236">
    <property type="term" value="F:serine-type peptidase activity"/>
    <property type="evidence" value="ECO:0007669"/>
    <property type="project" value="UniProtKB-KW"/>
</dbReference>
<accession>A0A1V0DX33</accession>
<evidence type="ECO:0000259" key="5">
    <source>
        <dbReference type="Pfam" id="PF01343"/>
    </source>
</evidence>
<dbReference type="KEGG" id="vg:62679241"/>
<dbReference type="Proteomes" id="UP000225878">
    <property type="component" value="Segment"/>
</dbReference>
<keyword evidence="4" id="KW-0720">Serine protease</keyword>
<sequence>MTAVASWPAWRKAPFFSVRAARTSSPTPSLRMQAHPKYDDAMTVSAQTDDFWDDDDEWISYLRPYNVKDGILTIPVHGVLMNRLSITWAGWVTGYQYIERAVERGLEDPEVRGIAFDIDSPGGEVSGNFQLVERIAAQRGVKPMIAFANDHAYSAAYSIATASDEIVLSRSGGVGSVGVVTMHIDVSEALGKQGVKVTFIYAGKHKVDGNPYEQLPDAVKDRIQERIDRVYGEFVSLVAANRDMEEDAVRATEALTYDASNAVEVGFADRIGAMDEEMAAFSQQAQMETEQMALTTQKNSAAAPESGTFTQEQMDAAVATARQEGMEAGAVAERERTSAILDSEEAKKRPTAARALADSGMDAATAKAALAKMPEEVAAEAPKKEEATTSPAPTPFAAVMEGTGPQVGADVTGPEGHRESWCRRSAGGFCHADGPRSSSEESIVAGEPAQPFNSRRNDMAVDNKVPYGSPGEAGFEKESWGNRQNWQFGDTPALTTKYITVTATGADRVIAFLDVLNTTGGAAAQDGATPALKANYIAAAGVTIPDGSTASVPVYVQGHFDMDALGWAATYDTDAKKEAAFQGSISPTIFVSKSKHNSDAIYP</sequence>
<dbReference type="PANTHER" id="PTHR33209:SF1">
    <property type="entry name" value="PEPTIDASE S49 DOMAIN-CONTAINING PROTEIN"/>
    <property type="match status" value="1"/>
</dbReference>
<reference evidence="6" key="1">
    <citation type="submission" date="2016-11" db="EMBL/GenBank/DDBJ databases">
        <title>The complete genome sequence of Cyanosiphovirus S-ESS1.</title>
        <authorList>
            <person name="Han Y."/>
        </authorList>
    </citation>
    <scope>NUCLEOTIDE SEQUENCE [LARGE SCALE GENOMIC DNA]</scope>
</reference>
<dbReference type="PANTHER" id="PTHR33209">
    <property type="entry name" value="PROTEASE 4"/>
    <property type="match status" value="1"/>
</dbReference>
<protein>
    <submittedName>
        <fullName evidence="6">Peptidase S49</fullName>
    </submittedName>
</protein>
<dbReference type="InterPro" id="IPR029045">
    <property type="entry name" value="ClpP/crotonase-like_dom_sf"/>
</dbReference>
<dbReference type="SUPFAM" id="SSF52096">
    <property type="entry name" value="ClpP/crotonase"/>
    <property type="match status" value="1"/>
</dbReference>
<dbReference type="GeneID" id="62679241"/>
<dbReference type="Gene3D" id="6.20.330.10">
    <property type="match status" value="1"/>
</dbReference>
<evidence type="ECO:0000256" key="4">
    <source>
        <dbReference type="ARBA" id="ARBA00022825"/>
    </source>
</evidence>
<evidence type="ECO:0000256" key="2">
    <source>
        <dbReference type="ARBA" id="ARBA00022670"/>
    </source>
</evidence>
<keyword evidence="2" id="KW-0645">Protease</keyword>
<dbReference type="Gene3D" id="3.90.226.10">
    <property type="entry name" value="2-enoyl-CoA Hydratase, Chain A, domain 1"/>
    <property type="match status" value="1"/>
</dbReference>
<dbReference type="RefSeq" id="YP_009997096.1">
    <property type="nucleotide sequence ID" value="NC_052968.1"/>
</dbReference>
<name>A0A1V0DX33_9CAUD</name>
<keyword evidence="7" id="KW-1185">Reference proteome</keyword>
<dbReference type="InterPro" id="IPR002142">
    <property type="entry name" value="Peptidase_S49"/>
</dbReference>
<organism evidence="6">
    <name type="scientific">Synechococcus virus S-ESS1</name>
    <dbReference type="NCBI Taxonomy" id="1964565"/>
    <lineage>
        <taxon>Viruses</taxon>
        <taxon>Duplodnaviria</taxon>
        <taxon>Heunggongvirae</taxon>
        <taxon>Uroviricota</taxon>
        <taxon>Caudoviricetes</taxon>
        <taxon>Casjensviridae</taxon>
        <taxon>Sessunavirus</taxon>
        <taxon>Sessunavirus SESS1</taxon>
    </lineage>
</organism>
<dbReference type="GO" id="GO:0006508">
    <property type="term" value="P:proteolysis"/>
    <property type="evidence" value="ECO:0007669"/>
    <property type="project" value="UniProtKB-KW"/>
</dbReference>
<dbReference type="EMBL" id="KY249644">
    <property type="protein sequence ID" value="ARB05713.1"/>
    <property type="molecule type" value="Genomic_DNA"/>
</dbReference>
<evidence type="ECO:0000256" key="1">
    <source>
        <dbReference type="ARBA" id="ARBA00008683"/>
    </source>
</evidence>
<evidence type="ECO:0000256" key="3">
    <source>
        <dbReference type="ARBA" id="ARBA00022801"/>
    </source>
</evidence>
<dbReference type="Pfam" id="PF01343">
    <property type="entry name" value="Peptidase_S49"/>
    <property type="match status" value="1"/>
</dbReference>
<evidence type="ECO:0000313" key="6">
    <source>
        <dbReference type="EMBL" id="ARB05713.1"/>
    </source>
</evidence>
<evidence type="ECO:0000313" key="7">
    <source>
        <dbReference type="Proteomes" id="UP000225878"/>
    </source>
</evidence>
<comment type="similarity">
    <text evidence="1">Belongs to the peptidase S49 family.</text>
</comment>
<dbReference type="Gene3D" id="2.40.300.10">
    <property type="entry name" value="Head decoration protein D"/>
    <property type="match status" value="1"/>
</dbReference>
<dbReference type="CDD" id="cd07022">
    <property type="entry name" value="S49_Sppa_36K_type"/>
    <property type="match status" value="1"/>
</dbReference>
<dbReference type="InterPro" id="IPR033855">
    <property type="entry name" value="Protein_C"/>
</dbReference>
<feature type="domain" description="Peptidase S49" evidence="5">
    <location>
        <begin position="138"/>
        <end position="287"/>
    </location>
</feature>
<proteinExistence type="inferred from homology"/>